<feature type="domain" description="Beta-lactamase-related" evidence="1">
    <location>
        <begin position="26"/>
        <end position="413"/>
    </location>
</feature>
<dbReference type="SUPFAM" id="SSF53474">
    <property type="entry name" value="alpha/beta-Hydrolases"/>
    <property type="match status" value="1"/>
</dbReference>
<evidence type="ECO:0000259" key="1">
    <source>
        <dbReference type="Pfam" id="PF00144"/>
    </source>
</evidence>
<dbReference type="InterPro" id="IPR029058">
    <property type="entry name" value="AB_hydrolase_fold"/>
</dbReference>
<proteinExistence type="predicted"/>
<dbReference type="InterPro" id="IPR012338">
    <property type="entry name" value="Beta-lactam/transpept-like"/>
</dbReference>
<dbReference type="InterPro" id="IPR050789">
    <property type="entry name" value="Diverse_Enzym_Activities"/>
</dbReference>
<dbReference type="EMBL" id="NEXV01000098">
    <property type="protein sequence ID" value="PIG88566.1"/>
    <property type="molecule type" value="Genomic_DNA"/>
</dbReference>
<reference evidence="3 4" key="1">
    <citation type="submission" date="2017-05" db="EMBL/GenBank/DDBJ databases">
        <title>Genome sequence for an aflatoxigenic pathogen of Argentinian peanut, Aspergillus arachidicola.</title>
        <authorList>
            <person name="Moore G."/>
            <person name="Beltz S.B."/>
            <person name="Mack B.M."/>
        </authorList>
    </citation>
    <scope>NUCLEOTIDE SEQUENCE [LARGE SCALE GENOMIC DNA]</scope>
    <source>
        <strain evidence="3 4">CBS 117610</strain>
    </source>
</reference>
<dbReference type="PANTHER" id="PTHR43283">
    <property type="entry name" value="BETA-LACTAMASE-RELATED"/>
    <property type="match status" value="1"/>
</dbReference>
<dbReference type="InterPro" id="IPR001466">
    <property type="entry name" value="Beta-lactam-related"/>
</dbReference>
<dbReference type="Proteomes" id="UP000231358">
    <property type="component" value="Unassembled WGS sequence"/>
</dbReference>
<evidence type="ECO:0000259" key="2">
    <source>
        <dbReference type="Pfam" id="PF07859"/>
    </source>
</evidence>
<organism evidence="3 4">
    <name type="scientific">Aspergillus arachidicola</name>
    <dbReference type="NCBI Taxonomy" id="656916"/>
    <lineage>
        <taxon>Eukaryota</taxon>
        <taxon>Fungi</taxon>
        <taxon>Dikarya</taxon>
        <taxon>Ascomycota</taxon>
        <taxon>Pezizomycotina</taxon>
        <taxon>Eurotiomycetes</taxon>
        <taxon>Eurotiomycetidae</taxon>
        <taxon>Eurotiales</taxon>
        <taxon>Aspergillaceae</taxon>
        <taxon>Aspergillus</taxon>
        <taxon>Aspergillus subgen. Circumdati</taxon>
    </lineage>
</organism>
<dbReference type="Gene3D" id="3.40.710.10">
    <property type="entry name" value="DD-peptidase/beta-lactamase superfamily"/>
    <property type="match status" value="1"/>
</dbReference>
<dbReference type="AlphaFoldDB" id="A0A2G7G6U6"/>
<dbReference type="STRING" id="656916.A0A2G7G6U6"/>
<evidence type="ECO:0000313" key="4">
    <source>
        <dbReference type="Proteomes" id="UP000231358"/>
    </source>
</evidence>
<evidence type="ECO:0000313" key="3">
    <source>
        <dbReference type="EMBL" id="PIG88566.1"/>
    </source>
</evidence>
<dbReference type="GO" id="GO:0016787">
    <property type="term" value="F:hydrolase activity"/>
    <property type="evidence" value="ECO:0007669"/>
    <property type="project" value="InterPro"/>
</dbReference>
<dbReference type="PANTHER" id="PTHR43283:SF3">
    <property type="entry name" value="BETA-LACTAMASE FAMILY PROTEIN (AFU_ORTHOLOGUE AFUA_5G07500)"/>
    <property type="match status" value="1"/>
</dbReference>
<dbReference type="Gene3D" id="3.40.50.1820">
    <property type="entry name" value="alpha/beta hydrolase"/>
    <property type="match status" value="1"/>
</dbReference>
<gene>
    <name evidence="3" type="ORF">AARAC_000991</name>
</gene>
<comment type="caution">
    <text evidence="3">The sequence shown here is derived from an EMBL/GenBank/DDBJ whole genome shotgun (WGS) entry which is preliminary data.</text>
</comment>
<name>A0A2G7G6U6_9EURO</name>
<dbReference type="Pfam" id="PF07859">
    <property type="entry name" value="Abhydrolase_3"/>
    <property type="match status" value="1"/>
</dbReference>
<dbReference type="SUPFAM" id="SSF56601">
    <property type="entry name" value="beta-lactamase/transpeptidase-like"/>
    <property type="match status" value="1"/>
</dbReference>
<dbReference type="Pfam" id="PF00144">
    <property type="entry name" value="Beta-lactamase"/>
    <property type="match status" value="1"/>
</dbReference>
<feature type="domain" description="Alpha/beta hydrolase fold-3" evidence="2">
    <location>
        <begin position="438"/>
        <end position="542"/>
    </location>
</feature>
<accession>A0A2G7G6U6</accession>
<sequence length="700" mass="77819">MSSQLSPETISSLRTIIDKTTSGASPSIPGLVYCAVNREGEVFFSHASGKRGLDSPDPMTLDNVFWIASCTKLITSIACMQLVEQGILKLDDADQVETLAPELRDVRVLERTPKGQYGLAPKKRSITLRMLLTHTCKVLTLYKLKPTALTLLTPAGFGYAFDDLKLCDWARPVGLDDFSGHEADVLHRPLVNQPGIRFQYGVGMDWVGVLVERAAHISLEEYFQMKIWGPIGIRNITFFPTTDMKADLAYMHQRSERGHLTVRDHLYRYPLLPSGTPDVKRFCMGGAGCFGKPMEYCQLIATLLNDGTHPKTGVKILRPETVKEMFTDQIPDLPRYCNDFAPSAKPLLANSCPLVPCDVTLTEGWGLSFSLSHQESPTGRAAGSGFWEGLANLFWFADRENGIGAIFASQILPYGDLHVLNCMEVVTGSSLYPPWFSDWILAYALAKGAIIISPDYRLLPEVSGREVLEDVDDFWKWFRAGNAERCLQSVAPMGTKLDYERVLVVGESAGGYCATHLGLSYPEHINALIAAYPMLDLRTPFYTEAYPKPIVGVPNMANQIIDDHLAVTSARTPITAADPPDRLQLAFAIVQNGRFLEFLGQDRRLLPPERLEDLAALGRVRFPTLFIFHGEQDSAVPASGSKKFIQLLRSKAPHVKAKLYIQNGDHGFDFDAGLNTPWLKDGLEMISQDWLRLHEKPSLR</sequence>
<protein>
    <submittedName>
        <fullName evidence="3">Beta-lactamase family protein</fullName>
    </submittedName>
</protein>
<keyword evidence="4" id="KW-1185">Reference proteome</keyword>
<dbReference type="InterPro" id="IPR013094">
    <property type="entry name" value="AB_hydrolase_3"/>
</dbReference>